<accession>A0A0S3R1B5</accession>
<keyword evidence="3" id="KW-1185">Reference proteome</keyword>
<reference evidence="2 3" key="1">
    <citation type="journal article" date="2015" name="Sci. Rep.">
        <title>The power of single molecule real-time sequencing technology in the de novo assembly of a eukaryotic genome.</title>
        <authorList>
            <person name="Sakai H."/>
            <person name="Naito K."/>
            <person name="Ogiso-Tanaka E."/>
            <person name="Takahashi Y."/>
            <person name="Iseki K."/>
            <person name="Muto C."/>
            <person name="Satou K."/>
            <person name="Teruya K."/>
            <person name="Shiroma A."/>
            <person name="Shimoji M."/>
            <person name="Hirano T."/>
            <person name="Itoh T."/>
            <person name="Kaga A."/>
            <person name="Tomooka N."/>
        </authorList>
    </citation>
    <scope>NUCLEOTIDE SEQUENCE [LARGE SCALE GENOMIC DNA]</scope>
    <source>
        <strain evidence="3">cv. Shumari</strain>
    </source>
</reference>
<protein>
    <submittedName>
        <fullName evidence="2">Uncharacterized protein</fullName>
    </submittedName>
</protein>
<feature type="region of interest" description="Disordered" evidence="1">
    <location>
        <begin position="91"/>
        <end position="117"/>
    </location>
</feature>
<evidence type="ECO:0000313" key="2">
    <source>
        <dbReference type="EMBL" id="BAT74319.1"/>
    </source>
</evidence>
<feature type="non-terminal residue" evidence="2">
    <location>
        <position position="1"/>
    </location>
</feature>
<sequence length="117" mass="13127">IKVLIRTNKYRIKLDVCLIYQIEAPFIEFFEVIVFLLILLNCNTIDPDQGSSRSRKPSGQQTKRRQHTFSTSLASICIVSNIFRASLVASPNQTRWCTSSRPKASPATPHSATSPCT</sequence>
<proteinExistence type="predicted"/>
<name>A0A0S3R1B5_PHAAN</name>
<evidence type="ECO:0000256" key="1">
    <source>
        <dbReference type="SAM" id="MobiDB-lite"/>
    </source>
</evidence>
<dbReference type="EMBL" id="AP015034">
    <property type="protein sequence ID" value="BAT74319.1"/>
    <property type="molecule type" value="Genomic_DNA"/>
</dbReference>
<feature type="compositionally biased region" description="Polar residues" evidence="1">
    <location>
        <begin position="45"/>
        <end position="61"/>
    </location>
</feature>
<feature type="region of interest" description="Disordered" evidence="1">
    <location>
        <begin position="45"/>
        <end position="68"/>
    </location>
</feature>
<evidence type="ECO:0000313" key="3">
    <source>
        <dbReference type="Proteomes" id="UP000291084"/>
    </source>
</evidence>
<gene>
    <name evidence="2" type="primary">Vigan.01G196700</name>
    <name evidence="2" type="ORF">VIGAN_01196700</name>
</gene>
<organism evidence="2 3">
    <name type="scientific">Vigna angularis var. angularis</name>
    <dbReference type="NCBI Taxonomy" id="157739"/>
    <lineage>
        <taxon>Eukaryota</taxon>
        <taxon>Viridiplantae</taxon>
        <taxon>Streptophyta</taxon>
        <taxon>Embryophyta</taxon>
        <taxon>Tracheophyta</taxon>
        <taxon>Spermatophyta</taxon>
        <taxon>Magnoliopsida</taxon>
        <taxon>eudicotyledons</taxon>
        <taxon>Gunneridae</taxon>
        <taxon>Pentapetalae</taxon>
        <taxon>rosids</taxon>
        <taxon>fabids</taxon>
        <taxon>Fabales</taxon>
        <taxon>Fabaceae</taxon>
        <taxon>Papilionoideae</taxon>
        <taxon>50 kb inversion clade</taxon>
        <taxon>NPAAA clade</taxon>
        <taxon>indigoferoid/millettioid clade</taxon>
        <taxon>Phaseoleae</taxon>
        <taxon>Vigna</taxon>
    </lineage>
</organism>
<dbReference type="Proteomes" id="UP000291084">
    <property type="component" value="Chromosome 1"/>
</dbReference>
<dbReference type="AlphaFoldDB" id="A0A0S3R1B5"/>